<dbReference type="PROSITE" id="PS51374">
    <property type="entry name" value="NDPK_LIKE"/>
    <property type="match status" value="1"/>
</dbReference>
<dbReference type="RefSeq" id="XP_009829254.1">
    <property type="nucleotide sequence ID" value="XM_009830952.1"/>
</dbReference>
<feature type="region of interest" description="Disordered" evidence="2">
    <location>
        <begin position="318"/>
        <end position="352"/>
    </location>
</feature>
<dbReference type="GeneID" id="20807924"/>
<dbReference type="EMBL" id="KI913124">
    <property type="protein sequence ID" value="ETV81396.1"/>
    <property type="molecule type" value="Genomic_DNA"/>
</dbReference>
<comment type="caution">
    <text evidence="1">Lacks conserved residue(s) required for the propagation of feature annotation.</text>
</comment>
<dbReference type="InterPro" id="IPR036850">
    <property type="entry name" value="NDK-like_dom_sf"/>
</dbReference>
<comment type="similarity">
    <text evidence="1">Belongs to the NDK family.</text>
</comment>
<sequence length="1448" mass="158369">MTEWWTDRDEALLRQCVFESAYDFDVAAITFLQRLPKQRKLLLGANAITPQVCERKYMEICRLEDGEYDEENGADQDVETESIGGLMRMSSSNDIHVLTTSDDLPVLELPLSDFDVDLLLQDIPSATVPRDSEMQWVLSYLEDPTNAVDEEVDGGGNISLSVFSGSEAECLSQLDLTFQASRDRSYRNRSVGNLLAPCILSLAKEDEGDVRSPTSVAGGDVKNRTLLASSTPSCEPNHSTTPAVESRSFPPPTPVSFPPSQTQGYSTKDGSPHLLLPPPQPSVDEADIESCDDVGSDSDSSSDIEDWNTARRQLKARTIELAPSRSPPPPQETSSSLQLDNEPDDDTNDGNTVEDASEALERQLMKMWKRDVELQEQELLKDQPLDAVIEKAILVRAEVESLLLVQTTTPPVRDGHSPTARTDLDRRPFSGYNNPYALNERDVHDQLSETQVEGVPPLRSPQALLDHVGAQSVAATSRVRTSPPPDYSHDQVPSISRPIPVNLPSVEADIIKGMVEKGVMNTVDALSEPLYHRQLSHTSFVPTLPREYWRRLFSSNCSSDNDERPDDNDTFLSDTHVVAVHGVDSTDAVFATIVQLFCQLQHETSPCCTLLGLQYTVTWPGSVTSLQPPPQSHTGAVPVLYIALHCASTYIDAILLSPMAPFMPGNTNTMGDYVVSVPSVLASPPPQSSAAAIHPPLHPIHLFTRFPTFKVFHQHLPPHPPHHHYHADTTVVVLRDPAALVLDVLHRTRSRLDLVGLKLVFDASFEPHVVVSPQVATAACHVILALRGVDATTVVRDLLHDLPKTQVYLPHGALQAHRDVVHWFGGRIPLPNADSSSSSAQLPRARPVYGIVVKPDQVVAVDVSMTAPGHLGRVLTAVATTGYDIVGLVQVHDEEERHPCCRVKLALVKENGANEFRLAHLQTTLADVDGDVKATMIPYLPHTFTSKIGMGQPSQATLTPERPLAPVYVDFDREQTLLAVLFPEVTQQTVDINGSYGMPIERLLARCSRDQLVHVKLLQPMVVDAVREVLTSLQSIVFGASSSVSSVPKPTTHAALVVLFRQHVEDGHFRTHFRGMGTNAPNGLVRLYTDPTIVRSLLPLLFDPHEITTTRYASPLDACFPPSPHTDDAGLFQLVPSAPFASLLMLKPDDPLGVLPVVLRRLRREGFDLVCMHMTRLPSSSFVGHPYVSAAQRAHMSSLPCIVCVVRRVSCISRLQALVGPADPDEARQHARFSLVAGYGVDLVRNGFYTPPTYDQARRDLHSVYGVGTDADYDGLSRWSPSAAVVVGAPFSRSTSPQPHPVEYVTTPRTLVETTLLVAGGSAVPEASAMVASLTSDGGFLVVNLFQGGLTLHQKLHCASHFAPDVLEGPWLVLALERDNAVSRLVSYLTTSPLFADAPEKRQLCRCSTSAKEAREDLSLFFDELHGSVHSLQAVPRGEGRVISPISD</sequence>
<dbReference type="PANTHER" id="PTHR46135">
    <property type="entry name" value="NME/NM23 FAMILY MEMBER 8"/>
    <property type="match status" value="1"/>
</dbReference>
<accession>W4GPY7</accession>
<evidence type="ECO:0000313" key="4">
    <source>
        <dbReference type="EMBL" id="ETV81396.1"/>
    </source>
</evidence>
<dbReference type="VEuPathDB" id="FungiDB:H257_05928"/>
<name>W4GPY7_APHAT</name>
<feature type="compositionally biased region" description="Acidic residues" evidence="2">
    <location>
        <begin position="284"/>
        <end position="306"/>
    </location>
</feature>
<feature type="compositionally biased region" description="Polar residues" evidence="2">
    <location>
        <begin position="227"/>
        <end position="243"/>
    </location>
</feature>
<evidence type="ECO:0000256" key="2">
    <source>
        <dbReference type="SAM" id="MobiDB-lite"/>
    </source>
</evidence>
<dbReference type="OrthoDB" id="2162449at2759"/>
<dbReference type="PANTHER" id="PTHR46135:SF3">
    <property type="entry name" value="NME_NM23 FAMILY MEMBER 8"/>
    <property type="match status" value="1"/>
</dbReference>
<gene>
    <name evidence="4" type="ORF">H257_05928</name>
</gene>
<dbReference type="InterPro" id="IPR051766">
    <property type="entry name" value="TXND_domain-containing"/>
</dbReference>
<feature type="region of interest" description="Disordered" evidence="2">
    <location>
        <begin position="472"/>
        <end position="498"/>
    </location>
</feature>
<feature type="region of interest" description="Disordered" evidence="2">
    <location>
        <begin position="227"/>
        <end position="306"/>
    </location>
</feature>
<feature type="domain" description="Nucleoside diphosphate kinase-like" evidence="3">
    <location>
        <begin position="1142"/>
        <end position="1429"/>
    </location>
</feature>
<dbReference type="SMART" id="SM00562">
    <property type="entry name" value="NDK"/>
    <property type="match status" value="1"/>
</dbReference>
<reference evidence="4" key="1">
    <citation type="submission" date="2013-12" db="EMBL/GenBank/DDBJ databases">
        <title>The Genome Sequence of Aphanomyces astaci APO3.</title>
        <authorList>
            <consortium name="The Broad Institute Genomics Platform"/>
            <person name="Russ C."/>
            <person name="Tyler B."/>
            <person name="van West P."/>
            <person name="Dieguez-Uribeondo J."/>
            <person name="Young S.K."/>
            <person name="Zeng Q."/>
            <person name="Gargeya S."/>
            <person name="Fitzgerald M."/>
            <person name="Abouelleil A."/>
            <person name="Alvarado L."/>
            <person name="Chapman S.B."/>
            <person name="Gainer-Dewar J."/>
            <person name="Goldberg J."/>
            <person name="Griggs A."/>
            <person name="Gujja S."/>
            <person name="Hansen M."/>
            <person name="Howarth C."/>
            <person name="Imamovic A."/>
            <person name="Ireland A."/>
            <person name="Larimer J."/>
            <person name="McCowan C."/>
            <person name="Murphy C."/>
            <person name="Pearson M."/>
            <person name="Poon T.W."/>
            <person name="Priest M."/>
            <person name="Roberts A."/>
            <person name="Saif S."/>
            <person name="Shea T."/>
            <person name="Sykes S."/>
            <person name="Wortman J."/>
            <person name="Nusbaum C."/>
            <person name="Birren B."/>
        </authorList>
    </citation>
    <scope>NUCLEOTIDE SEQUENCE [LARGE SCALE GENOMIC DNA]</scope>
    <source>
        <strain evidence="4">APO3</strain>
    </source>
</reference>
<feature type="region of interest" description="Disordered" evidence="2">
    <location>
        <begin position="410"/>
        <end position="429"/>
    </location>
</feature>
<evidence type="ECO:0000256" key="1">
    <source>
        <dbReference type="PROSITE-ProRule" id="PRU00706"/>
    </source>
</evidence>
<proteinExistence type="inferred from homology"/>
<dbReference type="InterPro" id="IPR034907">
    <property type="entry name" value="NDK-like_dom"/>
</dbReference>
<dbReference type="Pfam" id="PF00334">
    <property type="entry name" value="NDK"/>
    <property type="match status" value="1"/>
</dbReference>
<dbReference type="Gene3D" id="3.30.70.141">
    <property type="entry name" value="Nucleoside diphosphate kinase-like domain"/>
    <property type="match status" value="1"/>
</dbReference>
<evidence type="ECO:0000259" key="3">
    <source>
        <dbReference type="SMART" id="SM00562"/>
    </source>
</evidence>
<organism evidence="4">
    <name type="scientific">Aphanomyces astaci</name>
    <name type="common">Crayfish plague agent</name>
    <dbReference type="NCBI Taxonomy" id="112090"/>
    <lineage>
        <taxon>Eukaryota</taxon>
        <taxon>Sar</taxon>
        <taxon>Stramenopiles</taxon>
        <taxon>Oomycota</taxon>
        <taxon>Saprolegniomycetes</taxon>
        <taxon>Saprolegniales</taxon>
        <taxon>Verrucalvaceae</taxon>
        <taxon>Aphanomyces</taxon>
    </lineage>
</organism>
<dbReference type="SUPFAM" id="SSF54919">
    <property type="entry name" value="Nucleoside diphosphate kinase, NDK"/>
    <property type="match status" value="1"/>
</dbReference>
<protein>
    <recommendedName>
        <fullName evidence="3">Nucleoside diphosphate kinase-like domain-containing protein</fullName>
    </recommendedName>
</protein>